<evidence type="ECO:0000313" key="5">
    <source>
        <dbReference type="RefSeq" id="XP_055866585.1"/>
    </source>
</evidence>
<keyword evidence="2" id="KW-1133">Transmembrane helix</keyword>
<name>A0A9W2YV30_BIOGL</name>
<accession>A0A9W2YV30</accession>
<feature type="transmembrane region" description="Helical" evidence="2">
    <location>
        <begin position="266"/>
        <end position="288"/>
    </location>
</feature>
<keyword evidence="3" id="KW-1185">Reference proteome</keyword>
<organism evidence="3 5">
    <name type="scientific">Biomphalaria glabrata</name>
    <name type="common">Bloodfluke planorb</name>
    <name type="synonym">Freshwater snail</name>
    <dbReference type="NCBI Taxonomy" id="6526"/>
    <lineage>
        <taxon>Eukaryota</taxon>
        <taxon>Metazoa</taxon>
        <taxon>Spiralia</taxon>
        <taxon>Lophotrochozoa</taxon>
        <taxon>Mollusca</taxon>
        <taxon>Gastropoda</taxon>
        <taxon>Heterobranchia</taxon>
        <taxon>Euthyneura</taxon>
        <taxon>Panpulmonata</taxon>
        <taxon>Hygrophila</taxon>
        <taxon>Lymnaeoidea</taxon>
        <taxon>Planorbidae</taxon>
        <taxon>Biomphalaria</taxon>
    </lineage>
</organism>
<keyword evidence="2" id="KW-0812">Transmembrane</keyword>
<dbReference type="RefSeq" id="XP_055866584.1">
    <property type="nucleotide sequence ID" value="XM_056010609.1"/>
</dbReference>
<dbReference type="OrthoDB" id="10313002at2759"/>
<evidence type="ECO:0000256" key="1">
    <source>
        <dbReference type="SAM" id="MobiDB-lite"/>
    </source>
</evidence>
<evidence type="ECO:0000313" key="3">
    <source>
        <dbReference type="Proteomes" id="UP001165740"/>
    </source>
</evidence>
<feature type="region of interest" description="Disordered" evidence="1">
    <location>
        <begin position="298"/>
        <end position="317"/>
    </location>
</feature>
<feature type="region of interest" description="Disordered" evidence="1">
    <location>
        <begin position="361"/>
        <end position="408"/>
    </location>
</feature>
<reference evidence="4 5" key="1">
    <citation type="submission" date="2025-04" db="UniProtKB">
        <authorList>
            <consortium name="RefSeq"/>
        </authorList>
    </citation>
    <scope>IDENTIFICATION</scope>
</reference>
<evidence type="ECO:0000313" key="4">
    <source>
        <dbReference type="RefSeq" id="XP_055866584.1"/>
    </source>
</evidence>
<dbReference type="GeneID" id="106060595"/>
<dbReference type="RefSeq" id="XP_055866585.1">
    <property type="nucleotide sequence ID" value="XM_056010610.1"/>
</dbReference>
<dbReference type="AlphaFoldDB" id="A0A9W2YV30"/>
<feature type="compositionally biased region" description="Basic and acidic residues" evidence="1">
    <location>
        <begin position="374"/>
        <end position="385"/>
    </location>
</feature>
<evidence type="ECO:0000256" key="2">
    <source>
        <dbReference type="SAM" id="Phobius"/>
    </source>
</evidence>
<sequence length="615" mass="68436">MKYFYCNMDRTRNRVILIFSAAFLLFLGADGQSIKITNLQSDTFCSEGLVASNNILLIEGEADLNGDAQLSRYIMIDQYFSSDSTKALSVCAMETKTPIDNPSCSYTTTEKDNIYRFFVKLPATPTLSQGKISAYLLYKNATKIAAEINLPGIYNPDSTNVNLKINDKTANDKEIITLDSNVIKLEAACNGSLKPCKLQLEFNDTASKVEDQSILKYEKRHQAQSAVLVTLTVTVCHEDVYKKKYTCEILLGMPGSDNGSDDYIKIIIPVICGIILTLAIIILVAFFYKKKTRKCGSNKEDLEKDEKDNLTENDPSNVQIRVAPLTKKQQGQHESLYHCEGKVTAGIRTYENSVNETLRSEKQPKAFAKKKKQVEKYESKNKEESVPMISSNSEKQTGQDEKDNLTENDLSNVKMQVASMTKTVQSGSLEDCLGKVTAGIQTFENKMAPLSSPEPLDDPSFPVNSEAREYADFDNQFNNDKTDESDSGGSMESYDEEKETTFCDANSRVLDLIDDGNDSSKGPADEFSECLRELPNGEAPPVGYSENAVKDYLKEPDSPLHDCLTEMQYSSDSLKEIAETKELNHKVIQQTTKDTDVQKLLPTATNSEDTGCIEV</sequence>
<gene>
    <name evidence="4 5" type="primary">LOC106060595</name>
</gene>
<dbReference type="Proteomes" id="UP001165740">
    <property type="component" value="Chromosome 14"/>
</dbReference>
<feature type="compositionally biased region" description="Basic and acidic residues" evidence="1">
    <location>
        <begin position="298"/>
        <end position="310"/>
    </location>
</feature>
<proteinExistence type="predicted"/>
<keyword evidence="2" id="KW-0472">Membrane</keyword>
<protein>
    <submittedName>
        <fullName evidence="4 5">Uncharacterized protein LOC106060595 isoform X1</fullName>
    </submittedName>
</protein>
<feature type="region of interest" description="Disordered" evidence="1">
    <location>
        <begin position="474"/>
        <end position="500"/>
    </location>
</feature>